<dbReference type="Proteomes" id="UP001589654">
    <property type="component" value="Unassembled WGS sequence"/>
</dbReference>
<evidence type="ECO:0000256" key="13">
    <source>
        <dbReference type="HAMAP-Rule" id="MF_00409"/>
    </source>
</evidence>
<comment type="function">
    <text evidence="1 13">Transfers the gamma-phosphate of ATP to the 4'-position of a tetraacyldisaccharide 1-phosphate intermediate (termed DS-1-P) to form tetraacyldisaccharide 1,4'-bis-phosphate (lipid IVA).</text>
</comment>
<feature type="binding site" evidence="13">
    <location>
        <begin position="47"/>
        <end position="54"/>
    </location>
    <ligand>
        <name>ATP</name>
        <dbReference type="ChEBI" id="CHEBI:30616"/>
    </ligand>
</feature>
<dbReference type="EMBL" id="JBHMEW010000051">
    <property type="protein sequence ID" value="MFB9211578.1"/>
    <property type="molecule type" value="Genomic_DNA"/>
</dbReference>
<evidence type="ECO:0000256" key="1">
    <source>
        <dbReference type="ARBA" id="ARBA00002274"/>
    </source>
</evidence>
<dbReference type="SUPFAM" id="SSF52540">
    <property type="entry name" value="P-loop containing nucleoside triphosphate hydrolases"/>
    <property type="match status" value="1"/>
</dbReference>
<keyword evidence="15" id="KW-1185">Reference proteome</keyword>
<keyword evidence="7 13" id="KW-0808">Transferase</keyword>
<comment type="similarity">
    <text evidence="13">Belongs to the LpxK family.</text>
</comment>
<dbReference type="Pfam" id="PF02606">
    <property type="entry name" value="LpxK"/>
    <property type="match status" value="1"/>
</dbReference>
<evidence type="ECO:0000256" key="11">
    <source>
        <dbReference type="ARBA" id="ARBA00023098"/>
    </source>
</evidence>
<evidence type="ECO:0000256" key="5">
    <source>
        <dbReference type="ARBA" id="ARBA00022516"/>
    </source>
</evidence>
<comment type="catalytic activity">
    <reaction evidence="13">
        <text>a lipid A disaccharide + ATP = a lipid IVA + ADP + H(+)</text>
        <dbReference type="Rhea" id="RHEA:67840"/>
        <dbReference type="ChEBI" id="CHEBI:15378"/>
        <dbReference type="ChEBI" id="CHEBI:30616"/>
        <dbReference type="ChEBI" id="CHEBI:176343"/>
        <dbReference type="ChEBI" id="CHEBI:176425"/>
        <dbReference type="ChEBI" id="CHEBI:456216"/>
        <dbReference type="EC" id="2.7.1.130"/>
    </reaction>
</comment>
<protein>
    <recommendedName>
        <fullName evidence="4 13">Tetraacyldisaccharide 4'-kinase</fullName>
        <ecNumber evidence="3 13">2.7.1.130</ecNumber>
    </recommendedName>
    <alternativeName>
        <fullName evidence="12 13">Lipid A 4'-kinase</fullName>
    </alternativeName>
</protein>
<keyword evidence="8 13" id="KW-0547">Nucleotide-binding</keyword>
<comment type="pathway">
    <text evidence="2 13">Glycolipid biosynthesis; lipid IV(A) biosynthesis; lipid IV(A) from (3R)-3-hydroxytetradecanoyl-[acyl-carrier-protein] and UDP-N-acetyl-alpha-D-glucosamine: step 6/6.</text>
</comment>
<evidence type="ECO:0000256" key="4">
    <source>
        <dbReference type="ARBA" id="ARBA00016436"/>
    </source>
</evidence>
<proteinExistence type="inferred from homology"/>
<dbReference type="InterPro" id="IPR027417">
    <property type="entry name" value="P-loop_NTPase"/>
</dbReference>
<dbReference type="HAMAP" id="MF_00409">
    <property type="entry name" value="LpxK"/>
    <property type="match status" value="1"/>
</dbReference>
<keyword evidence="6 13" id="KW-0441">Lipid A biosynthesis</keyword>
<dbReference type="InterPro" id="IPR003758">
    <property type="entry name" value="LpxK"/>
</dbReference>
<reference evidence="14 15" key="1">
    <citation type="submission" date="2024-09" db="EMBL/GenBank/DDBJ databases">
        <authorList>
            <person name="Sun Q."/>
            <person name="Mori K."/>
        </authorList>
    </citation>
    <scope>NUCLEOTIDE SEQUENCE [LARGE SCALE GENOMIC DNA]</scope>
    <source>
        <strain evidence="14 15">CECT 7682</strain>
    </source>
</reference>
<evidence type="ECO:0000256" key="10">
    <source>
        <dbReference type="ARBA" id="ARBA00022840"/>
    </source>
</evidence>
<organism evidence="14 15">
    <name type="scientific">Echinicola jeungdonensis</name>
    <dbReference type="NCBI Taxonomy" id="709343"/>
    <lineage>
        <taxon>Bacteria</taxon>
        <taxon>Pseudomonadati</taxon>
        <taxon>Bacteroidota</taxon>
        <taxon>Cytophagia</taxon>
        <taxon>Cytophagales</taxon>
        <taxon>Cyclobacteriaceae</taxon>
        <taxon>Echinicola</taxon>
    </lineage>
</organism>
<dbReference type="EC" id="2.7.1.130" evidence="3 13"/>
<evidence type="ECO:0000313" key="15">
    <source>
        <dbReference type="Proteomes" id="UP001589654"/>
    </source>
</evidence>
<evidence type="ECO:0000256" key="8">
    <source>
        <dbReference type="ARBA" id="ARBA00022741"/>
    </source>
</evidence>
<evidence type="ECO:0000313" key="14">
    <source>
        <dbReference type="EMBL" id="MFB9211578.1"/>
    </source>
</evidence>
<keyword evidence="9 13" id="KW-0418">Kinase</keyword>
<evidence type="ECO:0000256" key="2">
    <source>
        <dbReference type="ARBA" id="ARBA00004870"/>
    </source>
</evidence>
<evidence type="ECO:0000256" key="9">
    <source>
        <dbReference type="ARBA" id="ARBA00022777"/>
    </source>
</evidence>
<accession>A0ABV5J5K4</accession>
<dbReference type="NCBIfam" id="TIGR00682">
    <property type="entry name" value="lpxK"/>
    <property type="match status" value="1"/>
</dbReference>
<evidence type="ECO:0000256" key="12">
    <source>
        <dbReference type="ARBA" id="ARBA00029757"/>
    </source>
</evidence>
<dbReference type="GO" id="GO:0009029">
    <property type="term" value="F:lipid-A 4'-kinase activity"/>
    <property type="evidence" value="ECO:0007669"/>
    <property type="project" value="UniProtKB-EC"/>
</dbReference>
<gene>
    <name evidence="13 14" type="primary">lpxK</name>
    <name evidence="14" type="ORF">ACFFUR_07160</name>
</gene>
<keyword evidence="10 13" id="KW-0067">ATP-binding</keyword>
<sequence>MKPHQFLLYPFSLLYDGLTRLRNKMFDRGVKKSVVFEIPTIVVGNLSMGGTGKTPMVEFLLTEFREMYEVAMLSRGYGRNTKGFILANSQSTPEKIGDEPYQIFQKFGEEVAVAVGEQRVLAIPRIIENNPATELLVLDDAFQHRYVKGDFNILLTTYQKPFFNDHVLPMGTLRENPNGAKRANVVVVTKCPDNLAEKEKNYYIEGIHRFTKKHCPVVFASLNYGQPYNIWNGEPEELERVILLSGIANPKVLYEYVKGQYELLDFLEYGDHYNYSEKDVEDLLLKYKAHLPQNTAILTTEKDAVKLKADKFLKYLGEIPIFALPVQVKFEEKDKHALLELASKAIREKGYQSER</sequence>
<evidence type="ECO:0000256" key="7">
    <source>
        <dbReference type="ARBA" id="ARBA00022679"/>
    </source>
</evidence>
<dbReference type="PANTHER" id="PTHR42724">
    <property type="entry name" value="TETRAACYLDISACCHARIDE 4'-KINASE"/>
    <property type="match status" value="1"/>
</dbReference>
<name>A0ABV5J5K4_9BACT</name>
<evidence type="ECO:0000256" key="6">
    <source>
        <dbReference type="ARBA" id="ARBA00022556"/>
    </source>
</evidence>
<dbReference type="RefSeq" id="WP_290248558.1">
    <property type="nucleotide sequence ID" value="NZ_JAUFQT010000001.1"/>
</dbReference>
<comment type="caution">
    <text evidence="14">The sequence shown here is derived from an EMBL/GenBank/DDBJ whole genome shotgun (WGS) entry which is preliminary data.</text>
</comment>
<evidence type="ECO:0000256" key="3">
    <source>
        <dbReference type="ARBA" id="ARBA00012071"/>
    </source>
</evidence>
<dbReference type="PANTHER" id="PTHR42724:SF1">
    <property type="entry name" value="TETRAACYLDISACCHARIDE 4'-KINASE, MITOCHONDRIAL-RELATED"/>
    <property type="match status" value="1"/>
</dbReference>
<keyword evidence="11 13" id="KW-0443">Lipid metabolism</keyword>
<keyword evidence="5 13" id="KW-0444">Lipid biosynthesis</keyword>